<evidence type="ECO:0000256" key="2">
    <source>
        <dbReference type="ARBA" id="ARBA00006288"/>
    </source>
</evidence>
<dbReference type="InterPro" id="IPR012258">
    <property type="entry name" value="Acyl-CoA_oxidase"/>
</dbReference>
<dbReference type="InterPro" id="IPR002655">
    <property type="entry name" value="Acyl-CoA_oxidase_C"/>
</dbReference>
<dbReference type="Pfam" id="PF02770">
    <property type="entry name" value="Acyl-CoA_dh_M"/>
    <property type="match status" value="1"/>
</dbReference>
<dbReference type="Proteomes" id="UP001108240">
    <property type="component" value="Unplaced"/>
</dbReference>
<dbReference type="GeneTree" id="ENSGT00940000161693"/>
<dbReference type="SUPFAM" id="SSF56645">
    <property type="entry name" value="Acyl-CoA dehydrogenase NM domain-like"/>
    <property type="match status" value="1"/>
</dbReference>
<dbReference type="InterPro" id="IPR006091">
    <property type="entry name" value="Acyl-CoA_Oxase/DH_mid-dom"/>
</dbReference>
<feature type="active site" description="Proton acceptor" evidence="7">
    <location>
        <position position="426"/>
    </location>
</feature>
<feature type="domain" description="Acyl-CoA oxidase C-terminal" evidence="9">
    <location>
        <begin position="486"/>
        <end position="595"/>
    </location>
</feature>
<dbReference type="Ensembl" id="ENSCCRT00000075096.2">
    <property type="protein sequence ID" value="ENSCCRP00000069314.2"/>
    <property type="gene ID" value="ENSCCRG00000037098.2"/>
</dbReference>
<feature type="domain" description="Acyl-CoA oxidase C-alpha1" evidence="11">
    <location>
        <begin position="285"/>
        <end position="441"/>
    </location>
</feature>
<feature type="domain" description="Acyl-CoA oxidase/dehydrogenase middle" evidence="10">
    <location>
        <begin position="141"/>
        <end position="248"/>
    </location>
</feature>
<evidence type="ECO:0000313" key="13">
    <source>
        <dbReference type="Proteomes" id="UP001108240"/>
    </source>
</evidence>
<dbReference type="GO" id="GO:0033540">
    <property type="term" value="P:fatty acid beta-oxidation using acyl-CoA oxidase"/>
    <property type="evidence" value="ECO:0007669"/>
    <property type="project" value="TreeGrafter"/>
</dbReference>
<protein>
    <recommendedName>
        <fullName evidence="6">Acyl-coenzyme A oxidase</fullName>
    </recommendedName>
</protein>
<dbReference type="GO" id="GO:0003997">
    <property type="term" value="F:acyl-CoA oxidase activity"/>
    <property type="evidence" value="ECO:0007669"/>
    <property type="project" value="InterPro"/>
</dbReference>
<keyword evidence="13" id="KW-1185">Reference proteome</keyword>
<evidence type="ECO:0000256" key="3">
    <source>
        <dbReference type="ARBA" id="ARBA00022630"/>
    </source>
</evidence>
<keyword evidence="4 6" id="KW-0274">FAD</keyword>
<evidence type="ECO:0000256" key="7">
    <source>
        <dbReference type="PIRSR" id="PIRSR000168-1"/>
    </source>
</evidence>
<dbReference type="FunFam" id="1.20.140.10:FF:000033">
    <property type="entry name" value="Acyl-coenzyme A oxidase"/>
    <property type="match status" value="1"/>
</dbReference>
<comment type="similarity">
    <text evidence="2 6">Belongs to the acyl-CoA oxidase family.</text>
</comment>
<dbReference type="SUPFAM" id="SSF47203">
    <property type="entry name" value="Acyl-CoA dehydrogenase C-terminal domain-like"/>
    <property type="match status" value="2"/>
</dbReference>
<dbReference type="PANTHER" id="PTHR10909">
    <property type="entry name" value="ELECTRON TRANSPORT OXIDOREDUCTASE"/>
    <property type="match status" value="1"/>
</dbReference>
<dbReference type="Pfam" id="PF01756">
    <property type="entry name" value="ACOX"/>
    <property type="match status" value="1"/>
</dbReference>
<dbReference type="AlphaFoldDB" id="A0A8C1DVN9"/>
<dbReference type="FunFam" id="2.40.110.10:FF:000019">
    <property type="entry name" value="Acyl-coenzyme A oxidase"/>
    <property type="match status" value="1"/>
</dbReference>
<name>A0A8C1DVN9_CYPCA</name>
<evidence type="ECO:0000256" key="8">
    <source>
        <dbReference type="PIRSR" id="PIRSR000168-2"/>
    </source>
</evidence>
<organism evidence="12 13">
    <name type="scientific">Cyprinus carpio carpio</name>
    <dbReference type="NCBI Taxonomy" id="630221"/>
    <lineage>
        <taxon>Eukaryota</taxon>
        <taxon>Metazoa</taxon>
        <taxon>Chordata</taxon>
        <taxon>Craniata</taxon>
        <taxon>Vertebrata</taxon>
        <taxon>Euteleostomi</taxon>
        <taxon>Actinopterygii</taxon>
        <taxon>Neopterygii</taxon>
        <taxon>Teleostei</taxon>
        <taxon>Ostariophysi</taxon>
        <taxon>Cypriniformes</taxon>
        <taxon>Cyprinidae</taxon>
        <taxon>Cyprininae</taxon>
        <taxon>Cyprinus</taxon>
    </lineage>
</organism>
<accession>A0A8C1DVN9</accession>
<keyword evidence="5" id="KW-0560">Oxidoreductase</keyword>
<evidence type="ECO:0000256" key="1">
    <source>
        <dbReference type="ARBA" id="ARBA00001974"/>
    </source>
</evidence>
<feature type="binding site" evidence="8">
    <location>
        <position position="183"/>
    </location>
    <ligand>
        <name>FAD</name>
        <dbReference type="ChEBI" id="CHEBI:57692"/>
    </ligand>
</feature>
<dbReference type="GO" id="GO:0005504">
    <property type="term" value="F:fatty acid binding"/>
    <property type="evidence" value="ECO:0007669"/>
    <property type="project" value="TreeGrafter"/>
</dbReference>
<reference evidence="12" key="2">
    <citation type="submission" date="2025-09" db="UniProtKB">
        <authorList>
            <consortium name="Ensembl"/>
        </authorList>
    </citation>
    <scope>IDENTIFICATION</scope>
</reference>
<dbReference type="InterPro" id="IPR046373">
    <property type="entry name" value="Acyl-CoA_Oxase/DH_mid-dom_sf"/>
</dbReference>
<dbReference type="Pfam" id="PF22924">
    <property type="entry name" value="ACOX_C_alpha1"/>
    <property type="match status" value="1"/>
</dbReference>
<dbReference type="PIRSF" id="PIRSF000168">
    <property type="entry name" value="Acyl-CoA_oxidase"/>
    <property type="match status" value="1"/>
</dbReference>
<comment type="cofactor">
    <cofactor evidence="1">
        <name>FAD</name>
        <dbReference type="ChEBI" id="CHEBI:57692"/>
    </cofactor>
</comment>
<evidence type="ECO:0000259" key="10">
    <source>
        <dbReference type="Pfam" id="PF02770"/>
    </source>
</evidence>
<evidence type="ECO:0000256" key="6">
    <source>
        <dbReference type="PIRNR" id="PIRNR000168"/>
    </source>
</evidence>
<keyword evidence="3 6" id="KW-0285">Flavoprotein</keyword>
<sequence length="660" mass="74398">MLLSSMDQIQSSSFARYLDGEFWEIKDAFRDAISECELFQSSSYELTLDQSRDLTAERLYHLLRLPFMKEHLRNQLKEKQKGFINKSLGITEMICSADMATGVKFGVVCGLYGGAVNNLGSPEQKMKWYLPVSELQFTGMFAMTERGHGSNVRGIITEARYNQSTQEFIIHTPSEDAQKMYIGNAMKGHYAAVFAQLIINGESQGPHCFIVPIRDQNGVMWPGVTTTDMKHKEGLHGVDNGILIFNNVRIPRENLLRKFGSVSADGLYSSPVLSKSSRFNAMLAALTPTRLGLTVQAMAAMKLGLVIAVRYSHSRRQFGPKDQDEVKIIEHQTQYLRLMPHLAAALALIFTTRYAAGLMDDALCQGQDLQSNRALQALVAGLKAYSTWENVACLQDCRECTGGMGYMMENRIPSLKCDSDVFVTFEGDNMVMLQVVVRELLTQYTKLMGNNLVMGLIRNWTSSVSDSLRTSFLGFNVDKVGDLMFLLKAVSYRERVLQRSLASRLYTKVEKNKDEFFMAWNACLHHVTTLAMAHIHRVTLEQFALAVRECHIKEDRALLTKFCLLHGTSLVYQERAWYLEHNYLTPNTSQQIRSQEPRGQRGRHRSVSMWSAGALLHVYHSNKPNTAAVSVQTTPSVLPERLQRPPHVTEGMCLRVLSAS</sequence>
<evidence type="ECO:0000313" key="12">
    <source>
        <dbReference type="Ensembl" id="ENSCCRP00000069314.2"/>
    </source>
</evidence>
<dbReference type="GO" id="GO:0055088">
    <property type="term" value="P:lipid homeostasis"/>
    <property type="evidence" value="ECO:0007669"/>
    <property type="project" value="TreeGrafter"/>
</dbReference>
<evidence type="ECO:0000259" key="11">
    <source>
        <dbReference type="Pfam" id="PF22924"/>
    </source>
</evidence>
<dbReference type="InterPro" id="IPR055060">
    <property type="entry name" value="ACOX_C_alpha1"/>
</dbReference>
<dbReference type="GO" id="GO:0005777">
    <property type="term" value="C:peroxisome"/>
    <property type="evidence" value="ECO:0007669"/>
    <property type="project" value="InterPro"/>
</dbReference>
<dbReference type="PANTHER" id="PTHR10909:SF352">
    <property type="entry name" value="ACYL-COENZYME A OXIDASE-LIKE PROTEIN"/>
    <property type="match status" value="1"/>
</dbReference>
<dbReference type="Gene3D" id="1.20.140.10">
    <property type="entry name" value="Butyryl-CoA Dehydrogenase, subunit A, domain 3"/>
    <property type="match status" value="2"/>
</dbReference>
<reference evidence="12" key="1">
    <citation type="submission" date="2025-08" db="UniProtKB">
        <authorList>
            <consortium name="Ensembl"/>
        </authorList>
    </citation>
    <scope>IDENTIFICATION</scope>
</reference>
<evidence type="ECO:0000256" key="5">
    <source>
        <dbReference type="ARBA" id="ARBA00023002"/>
    </source>
</evidence>
<evidence type="ECO:0000256" key="4">
    <source>
        <dbReference type="ARBA" id="ARBA00022827"/>
    </source>
</evidence>
<proteinExistence type="inferred from homology"/>
<feature type="binding site" evidence="8">
    <location>
        <position position="144"/>
    </location>
    <ligand>
        <name>FAD</name>
        <dbReference type="ChEBI" id="CHEBI:57692"/>
    </ligand>
</feature>
<dbReference type="Gene3D" id="2.40.110.10">
    <property type="entry name" value="Butyryl-CoA Dehydrogenase, subunit A, domain 2"/>
    <property type="match status" value="1"/>
</dbReference>
<evidence type="ECO:0000259" key="9">
    <source>
        <dbReference type="Pfam" id="PF01756"/>
    </source>
</evidence>
<dbReference type="InterPro" id="IPR036250">
    <property type="entry name" value="AcylCo_DH-like_C"/>
</dbReference>
<dbReference type="InterPro" id="IPR009100">
    <property type="entry name" value="AcylCoA_DH/oxidase_NM_dom_sf"/>
</dbReference>
<dbReference type="GO" id="GO:0071949">
    <property type="term" value="F:FAD binding"/>
    <property type="evidence" value="ECO:0007669"/>
    <property type="project" value="InterPro"/>
</dbReference>